<dbReference type="PRINTS" id="PR00306">
    <property type="entry name" value="SERUMAMYLOID"/>
</dbReference>
<evidence type="ECO:0000313" key="8">
    <source>
        <dbReference type="Proteomes" id="UP000694398"/>
    </source>
</evidence>
<feature type="region of interest" description="Disordered" evidence="5">
    <location>
        <begin position="107"/>
        <end position="130"/>
    </location>
</feature>
<feature type="compositionally biased region" description="Basic and acidic residues" evidence="5">
    <location>
        <begin position="107"/>
        <end position="120"/>
    </location>
</feature>
<dbReference type="SMART" id="SM00197">
    <property type="entry name" value="SAA"/>
    <property type="match status" value="1"/>
</dbReference>
<evidence type="ECO:0000256" key="2">
    <source>
        <dbReference type="ARBA" id="ARBA00022486"/>
    </source>
</evidence>
<feature type="signal peptide" evidence="6">
    <location>
        <begin position="1"/>
        <end position="18"/>
    </location>
</feature>
<dbReference type="PANTHER" id="PTHR23424">
    <property type="entry name" value="SERUM AMYLOID A"/>
    <property type="match status" value="1"/>
</dbReference>
<dbReference type="PROSITE" id="PS00992">
    <property type="entry name" value="SAA"/>
    <property type="match status" value="1"/>
</dbReference>
<evidence type="ECO:0000313" key="7">
    <source>
        <dbReference type="Ensembl" id="ENSCLAP00000024729.1"/>
    </source>
</evidence>
<dbReference type="GeneTree" id="ENSGT00390000004737"/>
<gene>
    <name evidence="7" type="primary">SAA4</name>
</gene>
<evidence type="ECO:0000256" key="4">
    <source>
        <dbReference type="RuleBase" id="RU000539"/>
    </source>
</evidence>
<organism evidence="7 8">
    <name type="scientific">Chinchilla lanigera</name>
    <name type="common">Long-tailed chinchilla</name>
    <name type="synonym">Chinchilla villidera</name>
    <dbReference type="NCBI Taxonomy" id="34839"/>
    <lineage>
        <taxon>Eukaryota</taxon>
        <taxon>Metazoa</taxon>
        <taxon>Chordata</taxon>
        <taxon>Craniata</taxon>
        <taxon>Vertebrata</taxon>
        <taxon>Euteleostomi</taxon>
        <taxon>Mammalia</taxon>
        <taxon>Eutheria</taxon>
        <taxon>Euarchontoglires</taxon>
        <taxon>Glires</taxon>
        <taxon>Rodentia</taxon>
        <taxon>Hystricomorpha</taxon>
        <taxon>Chinchillidae</taxon>
        <taxon>Chinchilla</taxon>
    </lineage>
</organism>
<evidence type="ECO:0000256" key="6">
    <source>
        <dbReference type="SAM" id="SignalP"/>
    </source>
</evidence>
<dbReference type="GO" id="GO:0034364">
    <property type="term" value="C:high-density lipoprotein particle"/>
    <property type="evidence" value="ECO:0007669"/>
    <property type="project" value="UniProtKB-UniRule"/>
</dbReference>
<keyword evidence="8" id="KW-1185">Reference proteome</keyword>
<dbReference type="Proteomes" id="UP000694398">
    <property type="component" value="Unassembled WGS sequence"/>
</dbReference>
<sequence>MRLCIGVVLCSLVVGVSSDGWFSFFKEAVQGSSDLGRAYWHMQVASYPNSERYFHARGNYDAAQRGPGGVWAAKTISTFGKYLQGILNRFYYGRSNYGVENIQSNQKAEEWGRSGKDPSHFRPPGLPERY</sequence>
<dbReference type="PANTHER" id="PTHR23424:SF29">
    <property type="entry name" value="SERUM AMYLOID A PROTEIN"/>
    <property type="match status" value="1"/>
</dbReference>
<evidence type="ECO:0000256" key="5">
    <source>
        <dbReference type="SAM" id="MobiDB-lite"/>
    </source>
</evidence>
<evidence type="ECO:0000256" key="1">
    <source>
        <dbReference type="ARBA" id="ARBA00007745"/>
    </source>
</evidence>
<dbReference type="AlphaFoldDB" id="A0A8C2W3P1"/>
<reference evidence="7" key="1">
    <citation type="submission" date="2025-08" db="UniProtKB">
        <authorList>
            <consortium name="Ensembl"/>
        </authorList>
    </citation>
    <scope>IDENTIFICATION</scope>
</reference>
<keyword evidence="2 4" id="KW-0011">Acute phase</keyword>
<evidence type="ECO:0000256" key="3">
    <source>
        <dbReference type="ARBA" id="ARBA00022850"/>
    </source>
</evidence>
<keyword evidence="3 4" id="KW-0345">HDL</keyword>
<protein>
    <recommendedName>
        <fullName evidence="4">Serum amyloid A protein</fullName>
    </recommendedName>
</protein>
<comment type="similarity">
    <text evidence="1 4">Belongs to the SAA family.</text>
</comment>
<dbReference type="InterPro" id="IPR052464">
    <property type="entry name" value="Synovial_Prolif_Regulator"/>
</dbReference>
<dbReference type="FunFam" id="1.10.132.110:FF:000001">
    <property type="entry name" value="Serum amyloid A protein"/>
    <property type="match status" value="1"/>
</dbReference>
<feature type="chain" id="PRO_5034845740" description="Serum amyloid A protein" evidence="6">
    <location>
        <begin position="19"/>
        <end position="130"/>
    </location>
</feature>
<dbReference type="GO" id="GO:0006953">
    <property type="term" value="P:acute-phase response"/>
    <property type="evidence" value="ECO:0007669"/>
    <property type="project" value="UniProtKB-UniRule"/>
</dbReference>
<dbReference type="InterPro" id="IPR000096">
    <property type="entry name" value="Serum_amyloid_A"/>
</dbReference>
<dbReference type="Gene3D" id="1.10.132.110">
    <property type="entry name" value="Serum amyloid A protein"/>
    <property type="match status" value="1"/>
</dbReference>
<dbReference type="Pfam" id="PF00277">
    <property type="entry name" value="SAA"/>
    <property type="match status" value="1"/>
</dbReference>
<proteinExistence type="inferred from homology"/>
<accession>A0A8C2W3P1</accession>
<comment type="function">
    <text evidence="4">Major acute phase reactant. Apolipoprotein of the HDL complex.</text>
</comment>
<name>A0A8C2W3P1_CHILA</name>
<keyword evidence="6" id="KW-0732">Signal</keyword>
<dbReference type="Ensembl" id="ENSCLAT00000024967.1">
    <property type="protein sequence ID" value="ENSCLAP00000024729.1"/>
    <property type="gene ID" value="ENSCLAG00000016977.1"/>
</dbReference>
<dbReference type="OMA" id="GWFSFFK"/>
<dbReference type="PIRSF" id="PIRSF002472">
    <property type="entry name" value="Serum_amyloid_A"/>
    <property type="match status" value="1"/>
</dbReference>
<reference evidence="7" key="2">
    <citation type="submission" date="2025-09" db="UniProtKB">
        <authorList>
            <consortium name="Ensembl"/>
        </authorList>
    </citation>
    <scope>IDENTIFICATION</scope>
</reference>